<keyword evidence="5 9" id="KW-0769">Symport</keyword>
<dbReference type="InterPro" id="IPR036458">
    <property type="entry name" value="Na:dicarbo_symporter_sf"/>
</dbReference>
<feature type="transmembrane region" description="Helical" evidence="9">
    <location>
        <begin position="283"/>
        <end position="307"/>
    </location>
</feature>
<dbReference type="Gene3D" id="1.10.3860.10">
    <property type="entry name" value="Sodium:dicarboxylate symporter"/>
    <property type="match status" value="1"/>
</dbReference>
<feature type="transmembrane region" description="Helical" evidence="9">
    <location>
        <begin position="346"/>
        <end position="374"/>
    </location>
</feature>
<dbReference type="EMBL" id="JAAITX010000003">
    <property type="protein sequence ID" value="NVH58106.1"/>
    <property type="molecule type" value="Genomic_DNA"/>
</dbReference>
<keyword evidence="2 9" id="KW-0813">Transport</keyword>
<feature type="transmembrane region" description="Helical" evidence="9">
    <location>
        <begin position="136"/>
        <end position="158"/>
    </location>
</feature>
<evidence type="ECO:0000313" key="10">
    <source>
        <dbReference type="EMBL" id="NSK14332.1"/>
    </source>
</evidence>
<protein>
    <recommendedName>
        <fullName evidence="9">Serine/threonine transporter SstT</fullName>
    </recommendedName>
    <alternativeName>
        <fullName evidence="9">Na(+)/serine-threonine symporter</fullName>
    </alternativeName>
</protein>
<evidence type="ECO:0000313" key="11">
    <source>
        <dbReference type="EMBL" id="NVH58106.1"/>
    </source>
</evidence>
<feature type="transmembrane region" description="Helical" evidence="9">
    <location>
        <begin position="211"/>
        <end position="237"/>
    </location>
</feature>
<feature type="transmembrane region" description="Helical" evidence="9">
    <location>
        <begin position="77"/>
        <end position="96"/>
    </location>
</feature>
<keyword evidence="8 9" id="KW-0472">Membrane</keyword>
<dbReference type="RefSeq" id="WP_173814524.1">
    <property type="nucleotide sequence ID" value="NZ_JAAITX010000003.1"/>
</dbReference>
<sequence length="414" mass="43561">MKKAFEKWNSISLVLRILCGLIIGIILGLTIPKATAIILFGDLFVGALKAIAPLLVFFLVMSALAHMGEGQKTNMGFIVMLYMLGNLFSALVSVIACRLFPITLTLAEAAGGDMAPPSGVGEVLKNLLLNVVANPVGSIVNGNYIGILAWACIFGIALKGSSRATKKILDDFSEAISTGVKWVISFAPFGIMGLIFNVISTSGLKALLSYGRLILVLVGSMAFVALVMNPIIVFLCTRKNPYPLVFKCLAKSFITAFFTRSSAANIPVNMELCEEMGLDEEQYSISIPLGATINMAGAAITISVMALSAAHTMGISVDFGTALVLCVLAALSAAGASGVAGGSLLLIPMACGLFGIPSEIAMQVVGVGFIIGVIQDSCETGLNSSTDVLFTAAAELRDRRLHPEYYKDKPEVKC</sequence>
<dbReference type="Pfam" id="PF00375">
    <property type="entry name" value="SDF"/>
    <property type="match status" value="1"/>
</dbReference>
<dbReference type="InterPro" id="IPR023025">
    <property type="entry name" value="Ser_Thr_transp_SstT"/>
</dbReference>
<dbReference type="FunFam" id="1.10.3860.10:FF:000003">
    <property type="entry name" value="Serine/threonine transporter sstT"/>
    <property type="match status" value="1"/>
</dbReference>
<comment type="function">
    <text evidence="9">Involved in the import of serine and threonine into the cell, with the concomitant import of sodium (symport system).</text>
</comment>
<keyword evidence="3 9" id="KW-1003">Cell membrane</keyword>
<evidence type="ECO:0000256" key="9">
    <source>
        <dbReference type="HAMAP-Rule" id="MF_01582"/>
    </source>
</evidence>
<comment type="similarity">
    <text evidence="9">Belongs to the dicarboxylate/amino acid:cation symporter (DAACS) (TC 2.A.23) family.</text>
</comment>
<evidence type="ECO:0000256" key="3">
    <source>
        <dbReference type="ARBA" id="ARBA00022475"/>
    </source>
</evidence>
<dbReference type="PANTHER" id="PTHR42865:SF8">
    <property type="entry name" value="SERINE_THREONINE TRANSPORTER SSTT"/>
    <property type="match status" value="1"/>
</dbReference>
<dbReference type="InterPro" id="IPR001991">
    <property type="entry name" value="Na-dicarboxylate_symporter"/>
</dbReference>
<comment type="catalytic activity">
    <reaction evidence="9">
        <text>L-threonine(in) + Na(+)(in) = L-threonine(out) + Na(+)(out)</text>
        <dbReference type="Rhea" id="RHEA:69999"/>
        <dbReference type="ChEBI" id="CHEBI:29101"/>
        <dbReference type="ChEBI" id="CHEBI:57926"/>
    </reaction>
</comment>
<keyword evidence="7 9" id="KW-1133">Transmembrane helix</keyword>
<reference evidence="11" key="2">
    <citation type="submission" date="2020-02" db="EMBL/GenBank/DDBJ databases">
        <authorList>
            <person name="Littmann E."/>
            <person name="Sorbara M."/>
        </authorList>
    </citation>
    <scope>NUCLEOTIDE SEQUENCE</scope>
    <source>
        <strain evidence="11">MSK.17.11</strain>
        <strain evidence="10">MSK.17.38</strain>
    </source>
</reference>
<evidence type="ECO:0000256" key="2">
    <source>
        <dbReference type="ARBA" id="ARBA00022448"/>
    </source>
</evidence>
<dbReference type="Proteomes" id="UP000528555">
    <property type="component" value="Unassembled WGS sequence"/>
</dbReference>
<evidence type="ECO:0000256" key="7">
    <source>
        <dbReference type="ARBA" id="ARBA00022989"/>
    </source>
</evidence>
<dbReference type="GO" id="GO:0005886">
    <property type="term" value="C:plasma membrane"/>
    <property type="evidence" value="ECO:0007669"/>
    <property type="project" value="UniProtKB-SubCell"/>
</dbReference>
<gene>
    <name evidence="9 11" type="primary">sstT</name>
    <name evidence="11" type="ORF">G5A66_05465</name>
    <name evidence="10" type="ORF">G5A75_05485</name>
</gene>
<evidence type="ECO:0000313" key="13">
    <source>
        <dbReference type="Proteomes" id="UP000701680"/>
    </source>
</evidence>
<dbReference type="EMBL" id="JAAIUO010000003">
    <property type="protein sequence ID" value="NSK14332.1"/>
    <property type="molecule type" value="Genomic_DNA"/>
</dbReference>
<comment type="caution">
    <text evidence="11">The sequence shown here is derived from an EMBL/GenBank/DDBJ whole genome shotgun (WGS) entry which is preliminary data.</text>
</comment>
<comment type="subcellular location">
    <subcellularLocation>
        <location evidence="9">Cell membrane</location>
        <topology evidence="9">Multi-pass membrane protein</topology>
    </subcellularLocation>
    <subcellularLocation>
        <location evidence="1">Membrane</location>
        <topology evidence="1">Multi-pass membrane protein</topology>
    </subcellularLocation>
</comment>
<name>A0A850HIF1_9FIRM</name>
<dbReference type="GO" id="GO:0015171">
    <property type="term" value="F:amino acid transmembrane transporter activity"/>
    <property type="evidence" value="ECO:0007669"/>
    <property type="project" value="UniProtKB-UniRule"/>
</dbReference>
<dbReference type="GO" id="GO:0015293">
    <property type="term" value="F:symporter activity"/>
    <property type="evidence" value="ECO:0007669"/>
    <property type="project" value="UniProtKB-UniRule"/>
</dbReference>
<evidence type="ECO:0000256" key="8">
    <source>
        <dbReference type="ARBA" id="ARBA00023136"/>
    </source>
</evidence>
<dbReference type="Proteomes" id="UP000701680">
    <property type="component" value="Unassembled WGS sequence"/>
</dbReference>
<dbReference type="HAMAP" id="MF_01582">
    <property type="entry name" value="Ser_Thr_transp_SstT"/>
    <property type="match status" value="1"/>
</dbReference>
<organism evidence="11 12">
    <name type="scientific">Dorea phocaeensis</name>
    <dbReference type="NCBI Taxonomy" id="2040291"/>
    <lineage>
        <taxon>Bacteria</taxon>
        <taxon>Bacillati</taxon>
        <taxon>Bacillota</taxon>
        <taxon>Clostridia</taxon>
        <taxon>Lachnospirales</taxon>
        <taxon>Lachnospiraceae</taxon>
        <taxon>Dorea</taxon>
    </lineage>
</organism>
<dbReference type="GO" id="GO:0015826">
    <property type="term" value="P:threonine transport"/>
    <property type="evidence" value="ECO:0007669"/>
    <property type="project" value="InterPro"/>
</dbReference>
<evidence type="ECO:0000256" key="1">
    <source>
        <dbReference type="ARBA" id="ARBA00004141"/>
    </source>
</evidence>
<keyword evidence="6 9" id="KW-0029">Amino-acid transport</keyword>
<feature type="transmembrane region" description="Helical" evidence="9">
    <location>
        <begin position="319"/>
        <end position="340"/>
    </location>
</feature>
<evidence type="ECO:0000256" key="5">
    <source>
        <dbReference type="ARBA" id="ARBA00022847"/>
    </source>
</evidence>
<dbReference type="SUPFAM" id="SSF118215">
    <property type="entry name" value="Proton glutamate symport protein"/>
    <property type="match status" value="1"/>
</dbReference>
<evidence type="ECO:0000256" key="4">
    <source>
        <dbReference type="ARBA" id="ARBA00022692"/>
    </source>
</evidence>
<proteinExistence type="inferred from homology"/>
<keyword evidence="12" id="KW-1185">Reference proteome</keyword>
<feature type="transmembrane region" description="Helical" evidence="9">
    <location>
        <begin position="12"/>
        <end position="31"/>
    </location>
</feature>
<comment type="catalytic activity">
    <reaction evidence="9">
        <text>L-serine(in) + Na(+)(in) = L-serine(out) + Na(+)(out)</text>
        <dbReference type="Rhea" id="RHEA:29575"/>
        <dbReference type="ChEBI" id="CHEBI:29101"/>
        <dbReference type="ChEBI" id="CHEBI:33384"/>
    </reaction>
</comment>
<accession>A0A850HIF1</accession>
<reference evidence="12 13" key="1">
    <citation type="journal article" date="2020" name="Cell Host Microbe">
        <title>Functional and Genomic Variation between Human-Derived Isolates of Lachnospiraceae Reveals Inter- and Intra-Species Diversity.</title>
        <authorList>
            <person name="Sorbara M.T."/>
            <person name="Littmann E.R."/>
            <person name="Fontana E."/>
            <person name="Moody T.U."/>
            <person name="Kohout C.E."/>
            <person name="Gjonbalaj M."/>
            <person name="Eaton V."/>
            <person name="Seok R."/>
            <person name="Leiner I.M."/>
            <person name="Pamer E.G."/>
        </authorList>
    </citation>
    <scope>NUCLEOTIDE SEQUENCE [LARGE SCALE GENOMIC DNA]</scope>
    <source>
        <strain evidence="11 12">MSK.17.11</strain>
        <strain evidence="10 13">MSK.17.38</strain>
    </source>
</reference>
<keyword evidence="4 9" id="KW-0812">Transmembrane</keyword>
<dbReference type="NCBIfam" id="NF010151">
    <property type="entry name" value="PRK13628.1"/>
    <property type="match status" value="1"/>
</dbReference>
<evidence type="ECO:0000313" key="12">
    <source>
        <dbReference type="Proteomes" id="UP000528555"/>
    </source>
</evidence>
<dbReference type="PANTHER" id="PTHR42865">
    <property type="entry name" value="PROTON/GLUTAMATE-ASPARTATE SYMPORTER"/>
    <property type="match status" value="1"/>
</dbReference>
<dbReference type="PRINTS" id="PR00173">
    <property type="entry name" value="EDTRNSPORT"/>
</dbReference>
<evidence type="ECO:0000256" key="6">
    <source>
        <dbReference type="ARBA" id="ARBA00022970"/>
    </source>
</evidence>
<feature type="transmembrane region" description="Helical" evidence="9">
    <location>
        <begin position="43"/>
        <end position="65"/>
    </location>
</feature>
<dbReference type="AlphaFoldDB" id="A0A850HIF1"/>
<dbReference type="GO" id="GO:0032329">
    <property type="term" value="P:serine transport"/>
    <property type="evidence" value="ECO:0007669"/>
    <property type="project" value="InterPro"/>
</dbReference>
<feature type="transmembrane region" description="Helical" evidence="9">
    <location>
        <begin position="179"/>
        <end position="199"/>
    </location>
</feature>